<dbReference type="InterPro" id="IPR002213">
    <property type="entry name" value="UDP_glucos_trans"/>
</dbReference>
<dbReference type="Pfam" id="PF00201">
    <property type="entry name" value="UDPGT"/>
    <property type="match status" value="1"/>
</dbReference>
<keyword evidence="6" id="KW-1185">Reference proteome</keyword>
<comment type="caution">
    <text evidence="5">The sequence shown here is derived from an EMBL/GenBank/DDBJ whole genome shotgun (WGS) entry which is preliminary data.</text>
</comment>
<accession>A0ABR0X5N7</accession>
<dbReference type="SUPFAM" id="SSF53756">
    <property type="entry name" value="UDP-Glycosyltransferase/glycogen phosphorylase"/>
    <property type="match status" value="1"/>
</dbReference>
<evidence type="ECO:0000256" key="2">
    <source>
        <dbReference type="ARBA" id="ARBA00022679"/>
    </source>
</evidence>
<dbReference type="EMBL" id="JABTTQ020000005">
    <property type="protein sequence ID" value="KAK6154749.1"/>
    <property type="molecule type" value="Genomic_DNA"/>
</dbReference>
<dbReference type="PROSITE" id="PS00375">
    <property type="entry name" value="UDPGT"/>
    <property type="match status" value="1"/>
</dbReference>
<dbReference type="PANTHER" id="PTHR48049">
    <property type="entry name" value="GLYCOSYLTRANSFERASE"/>
    <property type="match status" value="1"/>
</dbReference>
<gene>
    <name evidence="5" type="ORF">DH2020_008997</name>
</gene>
<evidence type="ECO:0000256" key="3">
    <source>
        <dbReference type="RuleBase" id="RU003718"/>
    </source>
</evidence>
<evidence type="ECO:0000256" key="4">
    <source>
        <dbReference type="RuleBase" id="RU362057"/>
    </source>
</evidence>
<evidence type="ECO:0000256" key="1">
    <source>
        <dbReference type="ARBA" id="ARBA00009995"/>
    </source>
</evidence>
<reference evidence="5 6" key="1">
    <citation type="journal article" date="2021" name="Comput. Struct. Biotechnol. J.">
        <title>De novo genome assembly of the potent medicinal plant Rehmannia glutinosa using nanopore technology.</title>
        <authorList>
            <person name="Ma L."/>
            <person name="Dong C."/>
            <person name="Song C."/>
            <person name="Wang X."/>
            <person name="Zheng X."/>
            <person name="Niu Y."/>
            <person name="Chen S."/>
            <person name="Feng W."/>
        </authorList>
    </citation>
    <scope>NUCLEOTIDE SEQUENCE [LARGE SCALE GENOMIC DNA]</scope>
    <source>
        <strain evidence="5">DH-2019</strain>
    </source>
</reference>
<dbReference type="InterPro" id="IPR035595">
    <property type="entry name" value="UDP_glycos_trans_CS"/>
</dbReference>
<keyword evidence="3" id="KW-0328">Glycosyltransferase</keyword>
<protein>
    <recommendedName>
        <fullName evidence="4">Glycosyltransferase</fullName>
        <ecNumber evidence="4">2.4.1.-</ecNumber>
    </recommendedName>
</protein>
<dbReference type="Proteomes" id="UP001318860">
    <property type="component" value="Unassembled WGS sequence"/>
</dbReference>
<organism evidence="5 6">
    <name type="scientific">Rehmannia glutinosa</name>
    <name type="common">Chinese foxglove</name>
    <dbReference type="NCBI Taxonomy" id="99300"/>
    <lineage>
        <taxon>Eukaryota</taxon>
        <taxon>Viridiplantae</taxon>
        <taxon>Streptophyta</taxon>
        <taxon>Embryophyta</taxon>
        <taxon>Tracheophyta</taxon>
        <taxon>Spermatophyta</taxon>
        <taxon>Magnoliopsida</taxon>
        <taxon>eudicotyledons</taxon>
        <taxon>Gunneridae</taxon>
        <taxon>Pentapetalae</taxon>
        <taxon>asterids</taxon>
        <taxon>lamiids</taxon>
        <taxon>Lamiales</taxon>
        <taxon>Orobanchaceae</taxon>
        <taxon>Rehmannieae</taxon>
        <taxon>Rehmannia</taxon>
    </lineage>
</organism>
<comment type="similarity">
    <text evidence="1 3">Belongs to the UDP-glycosyltransferase family.</text>
</comment>
<evidence type="ECO:0000313" key="6">
    <source>
        <dbReference type="Proteomes" id="UP001318860"/>
    </source>
</evidence>
<dbReference type="CDD" id="cd03784">
    <property type="entry name" value="GT1_Gtf-like"/>
    <property type="match status" value="1"/>
</dbReference>
<keyword evidence="2 3" id="KW-0808">Transferase</keyword>
<proteinExistence type="inferred from homology"/>
<dbReference type="Gene3D" id="3.40.50.2000">
    <property type="entry name" value="Glycogen Phosphorylase B"/>
    <property type="match status" value="2"/>
</dbReference>
<dbReference type="EC" id="2.4.1.-" evidence="4"/>
<name>A0ABR0X5N7_REHGL</name>
<sequence>MGRLTAEFPNDKQRVIKVRGKANLKDGTGNIYSGSNALASPGEGFDYVREFPELVNKIMGEKNSMRIVMYPWFAMGHLTTFLHISNKLAERGHKIFFILPTKTQSKLNQFNLHPNLIKFIPITVPQVDGLPNGTETTADVPFPMYSLLRHAMDLTQPAIENLLREIEPHFVFFDFTHWLPALARKLGIKSVHYCIINTAAVGFLFRDEPNFEAFMEPPSGFPPSAIKLYKHEARMVEMINNGMEFGGEMKYVERMIMSANESDAMGFKSCIEMEAPYHEFLERRFKKPVILAGPVLAEPPISTLDEKWANWLGQFKPKSVIFCAFGSEARLKRDQFQELVLGFELSDLPFFAALKPPIGAETVEEALPEGFTERTKERGVVYGGWVQQQLILSHTSIGCFVTHCGWGSLSEAMVNECQLVLMPHVGDQLINARMMGGDLRVGVEVEKGDENGLFTRDGVMKAIRLVMDDDSEIGKEIRANHAKWRDFMLREGLENSYIDGFVHKLQSLLEQ</sequence>
<evidence type="ECO:0000313" key="5">
    <source>
        <dbReference type="EMBL" id="KAK6154749.1"/>
    </source>
</evidence>
<dbReference type="InterPro" id="IPR050481">
    <property type="entry name" value="UDP-glycosyltransf_plant"/>
</dbReference>
<dbReference type="PANTHER" id="PTHR48049:SF34">
    <property type="entry name" value="UDP-GLYCOSYLTRANSFERASE 79B30-LIKE"/>
    <property type="match status" value="1"/>
</dbReference>